<dbReference type="PANTHER" id="PTHR10996:SF178">
    <property type="entry name" value="2-HYDROXYACID DEHYDROGENASE YGL185C-RELATED"/>
    <property type="match status" value="1"/>
</dbReference>
<reference evidence="6 7" key="1">
    <citation type="submission" date="2016-10" db="EMBL/GenBank/DDBJ databases">
        <authorList>
            <person name="Varghese N."/>
            <person name="Submissions S."/>
        </authorList>
    </citation>
    <scope>NUCLEOTIDE SEQUENCE [LARGE SCALE GENOMIC DNA]</scope>
    <source>
        <strain evidence="6 7">BS2775</strain>
    </source>
</reference>
<dbReference type="Pfam" id="PF02826">
    <property type="entry name" value="2-Hacid_dh_C"/>
    <property type="match status" value="1"/>
</dbReference>
<dbReference type="EMBL" id="LT629782">
    <property type="protein sequence ID" value="SDU29634.1"/>
    <property type="molecule type" value="Genomic_DNA"/>
</dbReference>
<evidence type="ECO:0000313" key="6">
    <source>
        <dbReference type="EMBL" id="SDU29634.1"/>
    </source>
</evidence>
<keyword evidence="1 3" id="KW-0560">Oxidoreductase</keyword>
<dbReference type="SUPFAM" id="SSF51735">
    <property type="entry name" value="NAD(P)-binding Rossmann-fold domains"/>
    <property type="match status" value="1"/>
</dbReference>
<dbReference type="GO" id="GO:0005829">
    <property type="term" value="C:cytosol"/>
    <property type="evidence" value="ECO:0007669"/>
    <property type="project" value="TreeGrafter"/>
</dbReference>
<dbReference type="InterPro" id="IPR006139">
    <property type="entry name" value="D-isomer_2_OHA_DH_cat_dom"/>
</dbReference>
<feature type="domain" description="D-isomer specific 2-hydroxyacid dehydrogenase catalytic" evidence="4">
    <location>
        <begin position="24"/>
        <end position="337"/>
    </location>
</feature>
<dbReference type="InterPro" id="IPR006140">
    <property type="entry name" value="D-isomer_DH_NAD-bd"/>
</dbReference>
<dbReference type="GO" id="GO:0016618">
    <property type="term" value="F:hydroxypyruvate reductase [NAD(P)H] activity"/>
    <property type="evidence" value="ECO:0007669"/>
    <property type="project" value="TreeGrafter"/>
</dbReference>
<protein>
    <submittedName>
        <fullName evidence="6">Phosphogluconate 2-dehydrogenase</fullName>
    </submittedName>
</protein>
<dbReference type="Proteomes" id="UP000183653">
    <property type="component" value="Chromosome I"/>
</dbReference>
<dbReference type="Pfam" id="PF00389">
    <property type="entry name" value="2-Hacid_dh"/>
    <property type="match status" value="1"/>
</dbReference>
<gene>
    <name evidence="6" type="ORF">SAMN04490197_4656</name>
</gene>
<keyword evidence="7" id="KW-1185">Reference proteome</keyword>
<dbReference type="CDD" id="cd05198">
    <property type="entry name" value="formate_dh_like"/>
    <property type="match status" value="1"/>
</dbReference>
<dbReference type="Gene3D" id="3.40.50.720">
    <property type="entry name" value="NAD(P)-binding Rossmann-like Domain"/>
    <property type="match status" value="2"/>
</dbReference>
<dbReference type="AlphaFoldDB" id="A0A8B3Y565"/>
<keyword evidence="2" id="KW-0520">NAD</keyword>
<dbReference type="SUPFAM" id="SSF52283">
    <property type="entry name" value="Formate/glycerate dehydrogenase catalytic domain-like"/>
    <property type="match status" value="1"/>
</dbReference>
<evidence type="ECO:0000259" key="5">
    <source>
        <dbReference type="Pfam" id="PF02826"/>
    </source>
</evidence>
<comment type="similarity">
    <text evidence="3">Belongs to the D-isomer specific 2-hydroxyacid dehydrogenase family.</text>
</comment>
<evidence type="ECO:0000313" key="7">
    <source>
        <dbReference type="Proteomes" id="UP000183653"/>
    </source>
</evidence>
<dbReference type="PANTHER" id="PTHR10996">
    <property type="entry name" value="2-HYDROXYACID DEHYDROGENASE-RELATED"/>
    <property type="match status" value="1"/>
</dbReference>
<dbReference type="InterPro" id="IPR050223">
    <property type="entry name" value="D-isomer_2-hydroxyacid_DH"/>
</dbReference>
<dbReference type="GO" id="GO:0030267">
    <property type="term" value="F:glyoxylate reductase (NADPH) activity"/>
    <property type="evidence" value="ECO:0007669"/>
    <property type="project" value="TreeGrafter"/>
</dbReference>
<accession>A0A8B3Y565</accession>
<feature type="domain" description="D-isomer specific 2-hydroxyacid dehydrogenase NAD-binding" evidence="5">
    <location>
        <begin position="124"/>
        <end position="287"/>
    </location>
</feature>
<evidence type="ECO:0000256" key="2">
    <source>
        <dbReference type="ARBA" id="ARBA00023027"/>
    </source>
</evidence>
<evidence type="ECO:0000256" key="1">
    <source>
        <dbReference type="ARBA" id="ARBA00023002"/>
    </source>
</evidence>
<name>A0A8B3Y565_9PSED</name>
<dbReference type="InterPro" id="IPR036291">
    <property type="entry name" value="NAD(P)-bd_dom_sf"/>
</dbReference>
<dbReference type="GO" id="GO:0051287">
    <property type="term" value="F:NAD binding"/>
    <property type="evidence" value="ECO:0007669"/>
    <property type="project" value="InterPro"/>
</dbReference>
<proteinExistence type="inferred from homology"/>
<evidence type="ECO:0000256" key="3">
    <source>
        <dbReference type="RuleBase" id="RU003719"/>
    </source>
</evidence>
<sequence>MIIFWGAAVSERIKVVISGADRLAQTYISKLSPARYEVNLIPESFPDEARVISAITDAHIYIHAGEEVLTDGILQHAQKLKLVACLASGAEHLVDIDAADRLGIAVTNTPGLKVMYEAMGEFLVGLVIALRRKLIYFHTEQKSGRLHETDTPLLKDAVIGIVGMGKVGSRVARMMHDAFKSKIVYTANSQKPDIERDTQAQRLSMESLLESSDVVILACPYNDSTLGFIGEQELNLMKPSAILINTSESALVDGRAVYKALLEQKIAGAAFDDKNWDAPPLIKNGEAINMPIAMLELPDDRFICTPYVGAMTSAVWDEMASVAIGSVLHYVEHGTDIHLYNRNLDTAKHSKRAGADSSRAAVLEG</sequence>
<organism evidence="6 7">
    <name type="scientific">Pseudomonas orientalis</name>
    <dbReference type="NCBI Taxonomy" id="76758"/>
    <lineage>
        <taxon>Bacteria</taxon>
        <taxon>Pseudomonadati</taxon>
        <taxon>Pseudomonadota</taxon>
        <taxon>Gammaproteobacteria</taxon>
        <taxon>Pseudomonadales</taxon>
        <taxon>Pseudomonadaceae</taxon>
        <taxon>Pseudomonas</taxon>
    </lineage>
</organism>
<evidence type="ECO:0000259" key="4">
    <source>
        <dbReference type="Pfam" id="PF00389"/>
    </source>
</evidence>